<proteinExistence type="predicted"/>
<keyword evidence="3" id="KW-1185">Reference proteome</keyword>
<organism evidence="2 3">
    <name type="scientific">Nocardia halotolerans</name>
    <dbReference type="NCBI Taxonomy" id="1755878"/>
    <lineage>
        <taxon>Bacteria</taxon>
        <taxon>Bacillati</taxon>
        <taxon>Actinomycetota</taxon>
        <taxon>Actinomycetes</taxon>
        <taxon>Mycobacteriales</taxon>
        <taxon>Nocardiaceae</taxon>
        <taxon>Nocardia</taxon>
    </lineage>
</organism>
<dbReference type="Proteomes" id="UP001595844">
    <property type="component" value="Unassembled WGS sequence"/>
</dbReference>
<evidence type="ECO:0000313" key="2">
    <source>
        <dbReference type="EMBL" id="MFC4375461.1"/>
    </source>
</evidence>
<comment type="caution">
    <text evidence="2">The sequence shown here is derived from an EMBL/GenBank/DDBJ whole genome shotgun (WGS) entry which is preliminary data.</text>
</comment>
<evidence type="ECO:0000256" key="1">
    <source>
        <dbReference type="SAM" id="MobiDB-lite"/>
    </source>
</evidence>
<gene>
    <name evidence="2" type="ORF">ACFO5K_15270</name>
</gene>
<dbReference type="RefSeq" id="WP_378562204.1">
    <property type="nucleotide sequence ID" value="NZ_JBHSDL010000014.1"/>
</dbReference>
<evidence type="ECO:0000313" key="3">
    <source>
        <dbReference type="Proteomes" id="UP001595844"/>
    </source>
</evidence>
<dbReference type="EMBL" id="JBHSDL010000014">
    <property type="protein sequence ID" value="MFC4375461.1"/>
    <property type="molecule type" value="Genomic_DNA"/>
</dbReference>
<sequence length="76" mass="7339">MTIGLLASAAPASAQPGSGSATGSATGSAQLATGSATGSADAASTGATSAYFAWQSVQFLQNTLRVLLAVPQQQLP</sequence>
<protein>
    <submittedName>
        <fullName evidence="2">Uncharacterized protein</fullName>
    </submittedName>
</protein>
<feature type="region of interest" description="Disordered" evidence="1">
    <location>
        <begin position="1"/>
        <end position="42"/>
    </location>
</feature>
<reference evidence="3" key="1">
    <citation type="journal article" date="2019" name="Int. J. Syst. Evol. Microbiol.">
        <title>The Global Catalogue of Microorganisms (GCM) 10K type strain sequencing project: providing services to taxonomists for standard genome sequencing and annotation.</title>
        <authorList>
            <consortium name="The Broad Institute Genomics Platform"/>
            <consortium name="The Broad Institute Genome Sequencing Center for Infectious Disease"/>
            <person name="Wu L."/>
            <person name="Ma J."/>
        </authorList>
    </citation>
    <scope>NUCLEOTIDE SEQUENCE [LARGE SCALE GENOMIC DNA]</scope>
    <source>
        <strain evidence="3">IBRC-M 10490</strain>
    </source>
</reference>
<name>A0ABV8VJL3_9NOCA</name>
<accession>A0ABV8VJL3</accession>